<comment type="caution">
    <text evidence="2">The sequence shown here is derived from an EMBL/GenBank/DDBJ whole genome shotgun (WGS) entry which is preliminary data.</text>
</comment>
<dbReference type="Proteomes" id="UP000654257">
    <property type="component" value="Unassembled WGS sequence"/>
</dbReference>
<feature type="transmembrane region" description="Helical" evidence="1">
    <location>
        <begin position="374"/>
        <end position="395"/>
    </location>
</feature>
<keyword evidence="1" id="KW-0812">Transmembrane</keyword>
<keyword evidence="3" id="KW-1185">Reference proteome</keyword>
<evidence type="ECO:0000313" key="3">
    <source>
        <dbReference type="Proteomes" id="UP000654257"/>
    </source>
</evidence>
<feature type="transmembrane region" description="Helical" evidence="1">
    <location>
        <begin position="144"/>
        <end position="160"/>
    </location>
</feature>
<reference evidence="2" key="1">
    <citation type="journal article" date="2014" name="Int. J. Syst. Evol. Microbiol.">
        <title>Complete genome sequence of Corynebacterium casei LMG S-19264T (=DSM 44701T), isolated from a smear-ripened cheese.</title>
        <authorList>
            <consortium name="US DOE Joint Genome Institute (JGI-PGF)"/>
            <person name="Walter F."/>
            <person name="Albersmeier A."/>
            <person name="Kalinowski J."/>
            <person name="Ruckert C."/>
        </authorList>
    </citation>
    <scope>NUCLEOTIDE SEQUENCE</scope>
    <source>
        <strain evidence="2">CCM 7905</strain>
    </source>
</reference>
<keyword evidence="1" id="KW-0472">Membrane</keyword>
<keyword evidence="1" id="KW-1133">Transmembrane helix</keyword>
<feature type="transmembrane region" description="Helical" evidence="1">
    <location>
        <begin position="309"/>
        <end position="329"/>
    </location>
</feature>
<feature type="transmembrane region" description="Helical" evidence="1">
    <location>
        <begin position="172"/>
        <end position="191"/>
    </location>
</feature>
<feature type="transmembrane region" description="Helical" evidence="1">
    <location>
        <begin position="66"/>
        <end position="88"/>
    </location>
</feature>
<dbReference type="EMBL" id="BMCU01000005">
    <property type="protein sequence ID" value="GGG24796.1"/>
    <property type="molecule type" value="Genomic_DNA"/>
</dbReference>
<feature type="transmembrane region" description="Helical" evidence="1">
    <location>
        <begin position="407"/>
        <end position="430"/>
    </location>
</feature>
<evidence type="ECO:0008006" key="4">
    <source>
        <dbReference type="Google" id="ProtNLM"/>
    </source>
</evidence>
<feature type="transmembrane region" description="Helical" evidence="1">
    <location>
        <begin position="237"/>
        <end position="255"/>
    </location>
</feature>
<proteinExistence type="predicted"/>
<evidence type="ECO:0000313" key="2">
    <source>
        <dbReference type="EMBL" id="GGG24796.1"/>
    </source>
</evidence>
<reference evidence="2" key="2">
    <citation type="submission" date="2020-09" db="EMBL/GenBank/DDBJ databases">
        <authorList>
            <person name="Sun Q."/>
            <person name="Sedlacek I."/>
        </authorList>
    </citation>
    <scope>NUCLEOTIDE SEQUENCE</scope>
    <source>
        <strain evidence="2">CCM 7905</strain>
    </source>
</reference>
<accession>A0A917G656</accession>
<dbReference type="RefSeq" id="WP_188546978.1">
    <property type="nucleotide sequence ID" value="NZ_BMCU01000005.1"/>
</dbReference>
<feature type="transmembrane region" description="Helical" evidence="1">
    <location>
        <begin position="20"/>
        <end position="42"/>
    </location>
</feature>
<organism evidence="2 3">
    <name type="scientific">Rhodococcoides trifolii</name>
    <dbReference type="NCBI Taxonomy" id="908250"/>
    <lineage>
        <taxon>Bacteria</taxon>
        <taxon>Bacillati</taxon>
        <taxon>Actinomycetota</taxon>
        <taxon>Actinomycetes</taxon>
        <taxon>Mycobacteriales</taxon>
        <taxon>Nocardiaceae</taxon>
        <taxon>Rhodococcoides</taxon>
    </lineage>
</organism>
<name>A0A917G656_9NOCA</name>
<feature type="transmembrane region" description="Helical" evidence="1">
    <location>
        <begin position="100"/>
        <end position="123"/>
    </location>
</feature>
<protein>
    <recommendedName>
        <fullName evidence="4">Fenitrothion hydrolase</fullName>
    </recommendedName>
</protein>
<dbReference type="AlphaFoldDB" id="A0A917G656"/>
<sequence length="432" mass="46099">MSETLLAHGLGGSSDLPIPVTYALIGGAWALAASFAILLLAWKTPRLNPRRYWTATPLARVVDAPLFRGALGAASVAVAGWTSIASVIGPQDSSNALLGVFYVLVWVGLVPASLFFGPVWRIVSPVRAVYRTLPVRARRTMPQGIGVLPAVVGLFAFVWLELASSDPGSVAAVRVWCLLYVVVMLGGALVFGEEWFVRADPFEVFSDTVARLSVMARDPETRRVVLRNPLDGAATLPVRRGTVTVLAMLLGSTAFDSLAQTPTWKNLVRDAGDPVAARTLGILACVAVVGGLFHLAARATGGVTTERRAQLPGLLAHSLIPIVVGYFFAHYLTYLVEKGQQSVFTLFDPFDRGWNPLGIADASVNYTLSSHPTVVASVTVLSVVVGHVVGVTLAHDAALRLIPKRHALLGELALMIVMVLYTFLGLYLLFGA</sequence>
<feature type="transmembrane region" description="Helical" evidence="1">
    <location>
        <begin position="275"/>
        <end position="297"/>
    </location>
</feature>
<gene>
    <name evidence="2" type="ORF">GCM10007304_43340</name>
</gene>
<evidence type="ECO:0000256" key="1">
    <source>
        <dbReference type="SAM" id="Phobius"/>
    </source>
</evidence>